<dbReference type="AlphaFoldDB" id="A0A2B3U119"/>
<evidence type="ECO:0000259" key="1">
    <source>
        <dbReference type="Pfam" id="PF13333"/>
    </source>
</evidence>
<feature type="domain" description="Integrase catalytic" evidence="1">
    <location>
        <begin position="3"/>
        <end position="30"/>
    </location>
</feature>
<reference evidence="2 3" key="1">
    <citation type="submission" date="2017-09" db="EMBL/GenBank/DDBJ databases">
        <title>Large-scale bioinformatics analysis of Bacillus genomes uncovers conserved roles of natural products in bacterial physiology.</title>
        <authorList>
            <consortium name="Agbiome Team Llc"/>
            <person name="Bleich R.M."/>
            <person name="Grubbs K.J."/>
            <person name="Santa Maria K.C."/>
            <person name="Allen S.E."/>
            <person name="Farag S."/>
            <person name="Shank E.A."/>
            <person name="Bowers A."/>
        </authorList>
    </citation>
    <scope>NUCLEOTIDE SEQUENCE [LARGE SCALE GENOMIC DNA]</scope>
    <source>
        <strain evidence="2 3">AFS061806</strain>
    </source>
</reference>
<name>A0A2B3U119_BACCE</name>
<accession>A0A2B3U119</accession>
<dbReference type="Pfam" id="PF13333">
    <property type="entry name" value="rve_2"/>
    <property type="match status" value="1"/>
</dbReference>
<organism evidence="2 3">
    <name type="scientific">Bacillus cereus</name>
    <dbReference type="NCBI Taxonomy" id="1396"/>
    <lineage>
        <taxon>Bacteria</taxon>
        <taxon>Bacillati</taxon>
        <taxon>Bacillota</taxon>
        <taxon>Bacilli</taxon>
        <taxon>Bacillales</taxon>
        <taxon>Bacillaceae</taxon>
        <taxon>Bacillus</taxon>
        <taxon>Bacillus cereus group</taxon>
    </lineage>
</organism>
<dbReference type="Proteomes" id="UP000224076">
    <property type="component" value="Unassembled WGS sequence"/>
</dbReference>
<evidence type="ECO:0000313" key="3">
    <source>
        <dbReference type="Proteomes" id="UP000224076"/>
    </source>
</evidence>
<dbReference type="InterPro" id="IPR001584">
    <property type="entry name" value="Integrase_cat-core"/>
</dbReference>
<sequence length="33" mass="4336">MLLYLKKFESMEQFKIELDNYIHYYQHKRINIW</sequence>
<proteinExistence type="predicted"/>
<evidence type="ECO:0000313" key="2">
    <source>
        <dbReference type="EMBL" id="PFU40912.1"/>
    </source>
</evidence>
<dbReference type="EMBL" id="NVDG01000029">
    <property type="protein sequence ID" value="PFU40912.1"/>
    <property type="molecule type" value="Genomic_DNA"/>
</dbReference>
<gene>
    <name evidence="2" type="ORF">COK86_18185</name>
</gene>
<protein>
    <recommendedName>
        <fullName evidence="1">Integrase catalytic domain-containing protein</fullName>
    </recommendedName>
</protein>
<comment type="caution">
    <text evidence="2">The sequence shown here is derived from an EMBL/GenBank/DDBJ whole genome shotgun (WGS) entry which is preliminary data.</text>
</comment>
<dbReference type="GO" id="GO:0015074">
    <property type="term" value="P:DNA integration"/>
    <property type="evidence" value="ECO:0007669"/>
    <property type="project" value="InterPro"/>
</dbReference>